<sequence length="135" mass="15530">MTIKEVSEKYDIPADTLRYYERVGAIPPVTRTAGGIRDYQEEDIGWVEQAKCMRSAGLPIEALIEYLTLFKEGDSTIPARLELLAAQRDALLDQRRKIDETLERLNYKIGRYQIAMETGELTWEEAETPDLPQHK</sequence>
<gene>
    <name evidence="3" type="ORF">H9817_05145</name>
</gene>
<dbReference type="InterPro" id="IPR009061">
    <property type="entry name" value="DNA-bd_dom_put_sf"/>
</dbReference>
<reference evidence="3" key="1">
    <citation type="journal article" date="2021" name="PeerJ">
        <title>Extensive microbial diversity within the chicken gut microbiome revealed by metagenomics and culture.</title>
        <authorList>
            <person name="Gilroy R."/>
            <person name="Ravi A."/>
            <person name="Getino M."/>
            <person name="Pursley I."/>
            <person name="Horton D.L."/>
            <person name="Alikhan N.F."/>
            <person name="Baker D."/>
            <person name="Gharbi K."/>
            <person name="Hall N."/>
            <person name="Watson M."/>
            <person name="Adriaenssens E.M."/>
            <person name="Foster-Nyarko E."/>
            <person name="Jarju S."/>
            <person name="Secka A."/>
            <person name="Antonio M."/>
            <person name="Oren A."/>
            <person name="Chaudhuri R.R."/>
            <person name="La Ragione R."/>
            <person name="Hildebrand F."/>
            <person name="Pallen M.J."/>
        </authorList>
    </citation>
    <scope>NUCLEOTIDE SEQUENCE</scope>
    <source>
        <strain evidence="3">ChiGjej1B1-13045</strain>
    </source>
</reference>
<dbReference type="PANTHER" id="PTHR30204:SF98">
    <property type="entry name" value="HTH-TYPE TRANSCRIPTIONAL REGULATOR ADHR"/>
    <property type="match status" value="1"/>
</dbReference>
<name>A0A9D2IK81_9FIRM</name>
<dbReference type="PANTHER" id="PTHR30204">
    <property type="entry name" value="REDOX-CYCLING DRUG-SENSING TRANSCRIPTIONAL ACTIVATOR SOXR"/>
    <property type="match status" value="1"/>
</dbReference>
<evidence type="ECO:0000313" key="4">
    <source>
        <dbReference type="Proteomes" id="UP000824017"/>
    </source>
</evidence>
<organism evidence="3 4">
    <name type="scientific">Candidatus Mediterraneibacter stercorigallinarum</name>
    <dbReference type="NCBI Taxonomy" id="2838686"/>
    <lineage>
        <taxon>Bacteria</taxon>
        <taxon>Bacillati</taxon>
        <taxon>Bacillota</taxon>
        <taxon>Clostridia</taxon>
        <taxon>Lachnospirales</taxon>
        <taxon>Lachnospiraceae</taxon>
        <taxon>Mediterraneibacter</taxon>
    </lineage>
</organism>
<dbReference type="Gene3D" id="1.10.1660.10">
    <property type="match status" value="1"/>
</dbReference>
<keyword evidence="1" id="KW-0238">DNA-binding</keyword>
<accession>A0A9D2IK81</accession>
<evidence type="ECO:0000256" key="1">
    <source>
        <dbReference type="ARBA" id="ARBA00023125"/>
    </source>
</evidence>
<dbReference type="GO" id="GO:0003677">
    <property type="term" value="F:DNA binding"/>
    <property type="evidence" value="ECO:0007669"/>
    <property type="project" value="UniProtKB-KW"/>
</dbReference>
<feature type="domain" description="HTH merR-type" evidence="2">
    <location>
        <begin position="1"/>
        <end position="69"/>
    </location>
</feature>
<dbReference type="GO" id="GO:0003700">
    <property type="term" value="F:DNA-binding transcription factor activity"/>
    <property type="evidence" value="ECO:0007669"/>
    <property type="project" value="InterPro"/>
</dbReference>
<dbReference type="PROSITE" id="PS50937">
    <property type="entry name" value="HTH_MERR_2"/>
    <property type="match status" value="1"/>
</dbReference>
<protein>
    <submittedName>
        <fullName evidence="3">MerR family transcriptional regulator</fullName>
    </submittedName>
</protein>
<dbReference type="SMART" id="SM00422">
    <property type="entry name" value="HTH_MERR"/>
    <property type="match status" value="1"/>
</dbReference>
<dbReference type="EMBL" id="DXCD01000131">
    <property type="protein sequence ID" value="HIZ13292.1"/>
    <property type="molecule type" value="Genomic_DNA"/>
</dbReference>
<comment type="caution">
    <text evidence="3">The sequence shown here is derived from an EMBL/GenBank/DDBJ whole genome shotgun (WGS) entry which is preliminary data.</text>
</comment>
<dbReference type="SUPFAM" id="SSF46955">
    <property type="entry name" value="Putative DNA-binding domain"/>
    <property type="match status" value="1"/>
</dbReference>
<reference evidence="3" key="2">
    <citation type="submission" date="2021-04" db="EMBL/GenBank/DDBJ databases">
        <authorList>
            <person name="Gilroy R."/>
        </authorList>
    </citation>
    <scope>NUCLEOTIDE SEQUENCE</scope>
    <source>
        <strain evidence="3">ChiGjej1B1-13045</strain>
    </source>
</reference>
<proteinExistence type="predicted"/>
<dbReference type="InterPro" id="IPR047057">
    <property type="entry name" value="MerR_fam"/>
</dbReference>
<dbReference type="Pfam" id="PF13411">
    <property type="entry name" value="MerR_1"/>
    <property type="match status" value="1"/>
</dbReference>
<dbReference type="Proteomes" id="UP000824017">
    <property type="component" value="Unassembled WGS sequence"/>
</dbReference>
<dbReference type="InterPro" id="IPR000551">
    <property type="entry name" value="MerR-type_HTH_dom"/>
</dbReference>
<evidence type="ECO:0000259" key="2">
    <source>
        <dbReference type="PROSITE" id="PS50937"/>
    </source>
</evidence>
<evidence type="ECO:0000313" key="3">
    <source>
        <dbReference type="EMBL" id="HIZ13292.1"/>
    </source>
</evidence>
<dbReference type="CDD" id="cd01109">
    <property type="entry name" value="HTH_YyaN"/>
    <property type="match status" value="1"/>
</dbReference>
<dbReference type="AlphaFoldDB" id="A0A9D2IK81"/>